<protein>
    <submittedName>
        <fullName evidence="9">Unannotated protein</fullName>
    </submittedName>
</protein>
<dbReference type="AlphaFoldDB" id="A0A6J6B5L2"/>
<accession>A0A6J6B5L2</accession>
<reference evidence="9" key="1">
    <citation type="submission" date="2020-05" db="EMBL/GenBank/DDBJ databases">
        <authorList>
            <person name="Chiriac C."/>
            <person name="Salcher M."/>
            <person name="Ghai R."/>
            <person name="Kavagutti S V."/>
        </authorList>
    </citation>
    <scope>NUCLEOTIDE SEQUENCE</scope>
</reference>
<dbReference type="GO" id="GO:0005886">
    <property type="term" value="C:plasma membrane"/>
    <property type="evidence" value="ECO:0007669"/>
    <property type="project" value="UniProtKB-SubCell"/>
</dbReference>
<feature type="transmembrane region" description="Helical" evidence="7">
    <location>
        <begin position="287"/>
        <end position="304"/>
    </location>
</feature>
<keyword evidence="3" id="KW-1003">Cell membrane</keyword>
<dbReference type="InterPro" id="IPR020846">
    <property type="entry name" value="MFS_dom"/>
</dbReference>
<evidence type="ECO:0000313" key="9">
    <source>
        <dbReference type="EMBL" id="CAB4534301.1"/>
    </source>
</evidence>
<dbReference type="Pfam" id="PF05977">
    <property type="entry name" value="MFS_3"/>
    <property type="match status" value="1"/>
</dbReference>
<dbReference type="EMBL" id="CAEZSE010000069">
    <property type="protein sequence ID" value="CAB4534301.1"/>
    <property type="molecule type" value="Genomic_DNA"/>
</dbReference>
<evidence type="ECO:0000256" key="3">
    <source>
        <dbReference type="ARBA" id="ARBA00022475"/>
    </source>
</evidence>
<dbReference type="PROSITE" id="PS50850">
    <property type="entry name" value="MFS"/>
    <property type="match status" value="1"/>
</dbReference>
<evidence type="ECO:0000256" key="7">
    <source>
        <dbReference type="SAM" id="Phobius"/>
    </source>
</evidence>
<dbReference type="SUPFAM" id="SSF103473">
    <property type="entry name" value="MFS general substrate transporter"/>
    <property type="match status" value="1"/>
</dbReference>
<evidence type="ECO:0000256" key="1">
    <source>
        <dbReference type="ARBA" id="ARBA00004651"/>
    </source>
</evidence>
<feature type="transmembrane region" description="Helical" evidence="7">
    <location>
        <begin position="257"/>
        <end position="275"/>
    </location>
</feature>
<evidence type="ECO:0000256" key="6">
    <source>
        <dbReference type="ARBA" id="ARBA00023136"/>
    </source>
</evidence>
<keyword evidence="2" id="KW-0813">Transport</keyword>
<dbReference type="InterPro" id="IPR036259">
    <property type="entry name" value="MFS_trans_sf"/>
</dbReference>
<organism evidence="9">
    <name type="scientific">freshwater metagenome</name>
    <dbReference type="NCBI Taxonomy" id="449393"/>
    <lineage>
        <taxon>unclassified sequences</taxon>
        <taxon>metagenomes</taxon>
        <taxon>ecological metagenomes</taxon>
    </lineage>
</organism>
<dbReference type="GO" id="GO:0022857">
    <property type="term" value="F:transmembrane transporter activity"/>
    <property type="evidence" value="ECO:0007669"/>
    <property type="project" value="InterPro"/>
</dbReference>
<keyword evidence="6 7" id="KW-0472">Membrane</keyword>
<dbReference type="CDD" id="cd06173">
    <property type="entry name" value="MFS_MefA_like"/>
    <property type="match status" value="1"/>
</dbReference>
<evidence type="ECO:0000256" key="4">
    <source>
        <dbReference type="ARBA" id="ARBA00022692"/>
    </source>
</evidence>
<name>A0A6J6B5L2_9ZZZZ</name>
<feature type="domain" description="Major facilitator superfamily (MFS) profile" evidence="8">
    <location>
        <begin position="218"/>
        <end position="402"/>
    </location>
</feature>
<feature type="transmembrane region" description="Helical" evidence="7">
    <location>
        <begin position="310"/>
        <end position="332"/>
    </location>
</feature>
<proteinExistence type="predicted"/>
<dbReference type="PANTHER" id="PTHR23513">
    <property type="entry name" value="INTEGRAL MEMBRANE EFFLUX PROTEIN-RELATED"/>
    <property type="match status" value="1"/>
</dbReference>
<dbReference type="PANTHER" id="PTHR23513:SF6">
    <property type="entry name" value="MAJOR FACILITATOR SUPERFAMILY ASSOCIATED DOMAIN-CONTAINING PROTEIN"/>
    <property type="match status" value="1"/>
</dbReference>
<dbReference type="Gene3D" id="1.20.1250.20">
    <property type="entry name" value="MFS general substrate transporter like domains"/>
    <property type="match status" value="1"/>
</dbReference>
<keyword evidence="5 7" id="KW-1133">Transmembrane helix</keyword>
<feature type="transmembrane region" description="Helical" evidence="7">
    <location>
        <begin position="224"/>
        <end position="245"/>
    </location>
</feature>
<gene>
    <name evidence="9" type="ORF">UFOPK1353_00545</name>
</gene>
<sequence>MSERKNNKSLGRDFRSLWLSVASSCTGDGMFLTAFPLLAALLTRDPVLIAGITITTKLPWLLFSLFTGAISDRRDRRKLMIGADISRFVIVACLAATIITDRTSIWVLYICSFLLGTCETMHTNCAQAIIPDIVKPEELLTANARFTSVQVLSAQFVGPSLGVVLFNSSSSLPFVADAFAFAGSAALIKSIPDVHAVEPATTRLRDDMLDGVRFLRDNAVLRRLTFILAALNFFYFASGSLLVLYTSDILHSSNMTFTALSVGSALGTIISRFLVSRFSNRFGPTNTIALALWVWAISAVGIAVTSDKYIAVIMFVLLGVGNGLWMIINTTLRQQLTPARMLGRMNAAFRTVSWGVVPFGAAFGGVCARYFGLRGPFIIFAVVMVGYAVFAKPILRPLTKSL</sequence>
<feature type="transmembrane region" description="Helical" evidence="7">
    <location>
        <begin position="377"/>
        <end position="395"/>
    </location>
</feature>
<evidence type="ECO:0000256" key="5">
    <source>
        <dbReference type="ARBA" id="ARBA00022989"/>
    </source>
</evidence>
<feature type="transmembrane region" description="Helical" evidence="7">
    <location>
        <begin position="21"/>
        <end position="42"/>
    </location>
</feature>
<evidence type="ECO:0000256" key="2">
    <source>
        <dbReference type="ARBA" id="ARBA00022448"/>
    </source>
</evidence>
<feature type="transmembrane region" description="Helical" evidence="7">
    <location>
        <begin position="352"/>
        <end position="371"/>
    </location>
</feature>
<evidence type="ECO:0000259" key="8">
    <source>
        <dbReference type="PROSITE" id="PS50850"/>
    </source>
</evidence>
<dbReference type="InterPro" id="IPR010290">
    <property type="entry name" value="TM_effector"/>
</dbReference>
<feature type="transmembrane region" description="Helical" evidence="7">
    <location>
        <begin position="48"/>
        <end position="70"/>
    </location>
</feature>
<keyword evidence="4 7" id="KW-0812">Transmembrane</keyword>
<comment type="subcellular location">
    <subcellularLocation>
        <location evidence="1">Cell membrane</location>
        <topology evidence="1">Multi-pass membrane protein</topology>
    </subcellularLocation>
</comment>